<organism evidence="1 2">
    <name type="scientific">Anaerotruncus colihominis</name>
    <dbReference type="NCBI Taxonomy" id="169435"/>
    <lineage>
        <taxon>Bacteria</taxon>
        <taxon>Bacillati</taxon>
        <taxon>Bacillota</taxon>
        <taxon>Clostridia</taxon>
        <taxon>Eubacteriales</taxon>
        <taxon>Oscillospiraceae</taxon>
        <taxon>Anaerotruncus</taxon>
    </lineage>
</organism>
<comment type="caution">
    <text evidence="1">The sequence shown here is derived from an EMBL/GenBank/DDBJ whole genome shotgun (WGS) entry which is preliminary data.</text>
</comment>
<proteinExistence type="predicted"/>
<name>A0A845RMQ0_9FIRM</name>
<dbReference type="SUPFAM" id="SSF52266">
    <property type="entry name" value="SGNH hydrolase"/>
    <property type="match status" value="1"/>
</dbReference>
<dbReference type="Gene3D" id="3.40.50.1110">
    <property type="entry name" value="SGNH hydrolase"/>
    <property type="match status" value="1"/>
</dbReference>
<evidence type="ECO:0000313" key="2">
    <source>
        <dbReference type="Proteomes" id="UP000446348"/>
    </source>
</evidence>
<accession>A0A845RMQ0</accession>
<evidence type="ECO:0000313" key="1">
    <source>
        <dbReference type="EMBL" id="NBI80115.1"/>
    </source>
</evidence>
<dbReference type="GO" id="GO:0016787">
    <property type="term" value="F:hydrolase activity"/>
    <property type="evidence" value="ECO:0007669"/>
    <property type="project" value="UniProtKB-KW"/>
</dbReference>
<gene>
    <name evidence="1" type="ORF">D3Z39_14835</name>
</gene>
<keyword evidence="1" id="KW-0378">Hydrolase</keyword>
<reference evidence="1 2" key="1">
    <citation type="submission" date="2018-08" db="EMBL/GenBank/DDBJ databases">
        <title>Murine metabolic-syndrome-specific gut microbial biobank.</title>
        <authorList>
            <person name="Liu C."/>
        </authorList>
    </citation>
    <scope>NUCLEOTIDE SEQUENCE [LARGE SCALE GENOMIC DNA]</scope>
    <source>
        <strain evidence="1 2">X69</strain>
    </source>
</reference>
<sequence>MMKKIFLYGDSISIQYQPYLQSYVEPVFWIDRKGNLENGLKNLGDMSVNGGDSAQLLNYLEENCFDADWFLFNTGLHDIRIFQGGGQQVDISSYHENLRKSIKILRSRQVFPIFITTTWINPFADQSGLEFLRTNETVYQYNQTGVHLMRGMWVPVIDLAAYTKYDSGACYLDSVHFSDAACKRNAAVIAKGLFQIEKEINGCVMD</sequence>
<protein>
    <submittedName>
        <fullName evidence="1">SGNH/GDSL hydrolase family protein</fullName>
    </submittedName>
</protein>
<dbReference type="Proteomes" id="UP000446348">
    <property type="component" value="Unassembled WGS sequence"/>
</dbReference>
<dbReference type="EMBL" id="QXWZ01000033">
    <property type="protein sequence ID" value="NBI80115.1"/>
    <property type="molecule type" value="Genomic_DNA"/>
</dbReference>
<dbReference type="AlphaFoldDB" id="A0A845RMQ0"/>
<dbReference type="InterPro" id="IPR036514">
    <property type="entry name" value="SGNH_hydro_sf"/>
</dbReference>